<keyword evidence="4" id="KW-1185">Reference proteome</keyword>
<organism evidence="3 4">
    <name type="scientific">Syncephalis pseudoplumigaleata</name>
    <dbReference type="NCBI Taxonomy" id="1712513"/>
    <lineage>
        <taxon>Eukaryota</taxon>
        <taxon>Fungi</taxon>
        <taxon>Fungi incertae sedis</taxon>
        <taxon>Zoopagomycota</taxon>
        <taxon>Zoopagomycotina</taxon>
        <taxon>Zoopagomycetes</taxon>
        <taxon>Zoopagales</taxon>
        <taxon>Piptocephalidaceae</taxon>
        <taxon>Syncephalis</taxon>
    </lineage>
</organism>
<dbReference type="Proteomes" id="UP000278143">
    <property type="component" value="Unassembled WGS sequence"/>
</dbReference>
<accession>A0A4P9Z6D2</accession>
<evidence type="ECO:0000313" key="4">
    <source>
        <dbReference type="Proteomes" id="UP000278143"/>
    </source>
</evidence>
<evidence type="ECO:0000256" key="1">
    <source>
        <dbReference type="SAM" id="MobiDB-lite"/>
    </source>
</evidence>
<dbReference type="OrthoDB" id="10251073at2759"/>
<gene>
    <name evidence="3" type="ORF">SYNPS1DRAFT_11646</name>
</gene>
<proteinExistence type="predicted"/>
<dbReference type="Gene3D" id="1.10.245.10">
    <property type="entry name" value="SWIB/MDM2 domain"/>
    <property type="match status" value="1"/>
</dbReference>
<dbReference type="PANTHER" id="PTHR13844">
    <property type="entry name" value="SWI/SNF-RELATED MATRIX-ASSOCIATED ACTIN-DEPENDENT REGULATOR OF CHROMATIN SUBFAMILY D"/>
    <property type="match status" value="1"/>
</dbReference>
<feature type="compositionally biased region" description="Basic residues" evidence="1">
    <location>
        <begin position="23"/>
        <end position="34"/>
    </location>
</feature>
<dbReference type="Pfam" id="PF02201">
    <property type="entry name" value="SWIB"/>
    <property type="match status" value="1"/>
</dbReference>
<feature type="domain" description="DM2" evidence="2">
    <location>
        <begin position="48"/>
        <end position="126"/>
    </location>
</feature>
<evidence type="ECO:0000313" key="3">
    <source>
        <dbReference type="EMBL" id="RKP28156.1"/>
    </source>
</evidence>
<feature type="region of interest" description="Disordered" evidence="1">
    <location>
        <begin position="1"/>
        <end position="53"/>
    </location>
</feature>
<dbReference type="InterPro" id="IPR036885">
    <property type="entry name" value="SWIB_MDM2_dom_sf"/>
</dbReference>
<evidence type="ECO:0000259" key="2">
    <source>
        <dbReference type="PROSITE" id="PS51925"/>
    </source>
</evidence>
<feature type="compositionally biased region" description="Basic and acidic residues" evidence="1">
    <location>
        <begin position="13"/>
        <end position="22"/>
    </location>
</feature>
<sequence>MNVGARRPLSGHHLLDDEEKPKKVSKKAKSRKKPPQNLDPNRPKRATPLTKPMRLSPDLMAVVGVAELGRAQVVKAIWGYIRQYNLQDPNDKRYFTTDDKLRAIFNGLERLNCFEMNKYLSAHLSK</sequence>
<feature type="non-terminal residue" evidence="3">
    <location>
        <position position="126"/>
    </location>
</feature>
<name>A0A4P9Z6D2_9FUNG</name>
<dbReference type="CDD" id="cd10567">
    <property type="entry name" value="SWIB-MDM2_like"/>
    <property type="match status" value="1"/>
</dbReference>
<dbReference type="PROSITE" id="PS51925">
    <property type="entry name" value="SWIB_MDM2"/>
    <property type="match status" value="1"/>
</dbReference>
<dbReference type="SMART" id="SM00151">
    <property type="entry name" value="SWIB"/>
    <property type="match status" value="1"/>
</dbReference>
<dbReference type="SUPFAM" id="SSF47592">
    <property type="entry name" value="SWIB/MDM2 domain"/>
    <property type="match status" value="1"/>
</dbReference>
<dbReference type="EMBL" id="KZ989115">
    <property type="protein sequence ID" value="RKP28156.1"/>
    <property type="molecule type" value="Genomic_DNA"/>
</dbReference>
<dbReference type="InterPro" id="IPR019835">
    <property type="entry name" value="SWIB_domain"/>
</dbReference>
<dbReference type="InterPro" id="IPR003121">
    <property type="entry name" value="SWIB_MDM2_domain"/>
</dbReference>
<protein>
    <submittedName>
        <fullName evidence="3">SWIB/MDM2 domain-containing protein</fullName>
    </submittedName>
</protein>
<dbReference type="AlphaFoldDB" id="A0A4P9Z6D2"/>
<reference evidence="4" key="1">
    <citation type="journal article" date="2018" name="Nat. Microbiol.">
        <title>Leveraging single-cell genomics to expand the fungal tree of life.</title>
        <authorList>
            <person name="Ahrendt S.R."/>
            <person name="Quandt C.A."/>
            <person name="Ciobanu D."/>
            <person name="Clum A."/>
            <person name="Salamov A."/>
            <person name="Andreopoulos B."/>
            <person name="Cheng J.F."/>
            <person name="Woyke T."/>
            <person name="Pelin A."/>
            <person name="Henrissat B."/>
            <person name="Reynolds N.K."/>
            <person name="Benny G.L."/>
            <person name="Smith M.E."/>
            <person name="James T.Y."/>
            <person name="Grigoriev I.V."/>
        </authorList>
    </citation>
    <scope>NUCLEOTIDE SEQUENCE [LARGE SCALE GENOMIC DNA]</scope>
    <source>
        <strain evidence="4">Benny S71-1</strain>
    </source>
</reference>